<dbReference type="AlphaFoldDB" id="A0A3P8K310"/>
<evidence type="ECO:0000313" key="1">
    <source>
        <dbReference type="EMBL" id="VDR29687.1"/>
    </source>
</evidence>
<proteinExistence type="predicted"/>
<protein>
    <submittedName>
        <fullName evidence="1">Uncharacterized protein</fullName>
    </submittedName>
</protein>
<accession>A0A3P8K310</accession>
<name>A0A3P8K310_RAOTE</name>
<dbReference type="Proteomes" id="UP000274346">
    <property type="component" value="Chromosome"/>
</dbReference>
<dbReference type="EMBL" id="LR131271">
    <property type="protein sequence ID" value="VDR29687.1"/>
    <property type="molecule type" value="Genomic_DNA"/>
</dbReference>
<evidence type="ECO:0000313" key="2">
    <source>
        <dbReference type="Proteomes" id="UP000274346"/>
    </source>
</evidence>
<dbReference type="KEGG" id="rtg:NCTC13098_06106"/>
<organism evidence="1 2">
    <name type="scientific">Raoultella terrigena</name>
    <name type="common">Klebsiella terrigena</name>
    <dbReference type="NCBI Taxonomy" id="577"/>
    <lineage>
        <taxon>Bacteria</taxon>
        <taxon>Pseudomonadati</taxon>
        <taxon>Pseudomonadota</taxon>
        <taxon>Gammaproteobacteria</taxon>
        <taxon>Enterobacterales</taxon>
        <taxon>Enterobacteriaceae</taxon>
        <taxon>Klebsiella/Raoultella group</taxon>
        <taxon>Raoultella</taxon>
    </lineage>
</organism>
<sequence length="48" mass="5684">MFFNNIKNAPRRTVRFTLFGPRAADKSGNYPPHEILYSDCDNKYFSRK</sequence>
<reference evidence="1 2" key="1">
    <citation type="submission" date="2018-12" db="EMBL/GenBank/DDBJ databases">
        <authorList>
            <consortium name="Pathogen Informatics"/>
        </authorList>
    </citation>
    <scope>NUCLEOTIDE SEQUENCE [LARGE SCALE GENOMIC DNA]</scope>
    <source>
        <strain evidence="1 2">NCTC13098</strain>
    </source>
</reference>
<gene>
    <name evidence="1" type="ORF">NCTC13098_06106</name>
</gene>